<keyword evidence="1" id="KW-1133">Transmembrane helix</keyword>
<dbReference type="EMBL" id="UGTZ01000001">
    <property type="protein sequence ID" value="SUC31126.1"/>
    <property type="molecule type" value="Genomic_DNA"/>
</dbReference>
<proteinExistence type="predicted"/>
<gene>
    <name evidence="2" type="ORF">NCTC11801_02073</name>
</gene>
<dbReference type="Proteomes" id="UP000254208">
    <property type="component" value="Unassembled WGS sequence"/>
</dbReference>
<keyword evidence="1" id="KW-0812">Transmembrane</keyword>
<keyword evidence="1" id="KW-0472">Membrane</keyword>
<evidence type="ECO:0000313" key="3">
    <source>
        <dbReference type="Proteomes" id="UP000254208"/>
    </source>
</evidence>
<dbReference type="GeneID" id="93672989"/>
<protein>
    <submittedName>
        <fullName evidence="2">Uncharacterized protein</fullName>
    </submittedName>
</protein>
<evidence type="ECO:0000313" key="2">
    <source>
        <dbReference type="EMBL" id="SUC31126.1"/>
    </source>
</evidence>
<feature type="transmembrane region" description="Helical" evidence="1">
    <location>
        <begin position="27"/>
        <end position="47"/>
    </location>
</feature>
<evidence type="ECO:0000256" key="1">
    <source>
        <dbReference type="SAM" id="Phobius"/>
    </source>
</evidence>
<organism evidence="2 3">
    <name type="scientific">Providencia rettgeri</name>
    <dbReference type="NCBI Taxonomy" id="587"/>
    <lineage>
        <taxon>Bacteria</taxon>
        <taxon>Pseudomonadati</taxon>
        <taxon>Pseudomonadota</taxon>
        <taxon>Gammaproteobacteria</taxon>
        <taxon>Enterobacterales</taxon>
        <taxon>Morganellaceae</taxon>
        <taxon>Providencia</taxon>
    </lineage>
</organism>
<sequence>MVGYSRKNLSINYNDKQCFLLSCTIKMLLRTLVLLLVTGCAYIAGIMTEVKLDAELDTESRVKSSVEDFLAYPSAANYKNVQYYVLTKNEEGDETGYYCGEVFGFENELPHGYKRFIVRLHKNRAGKVMISIPFVEKTDDIIPAEQFEAVWDRYCKRS</sequence>
<dbReference type="RefSeq" id="WP_238562889.1">
    <property type="nucleotide sequence ID" value="NZ_ABEXOC020000001.1"/>
</dbReference>
<reference evidence="2 3" key="1">
    <citation type="submission" date="2018-06" db="EMBL/GenBank/DDBJ databases">
        <authorList>
            <consortium name="Pathogen Informatics"/>
            <person name="Doyle S."/>
        </authorList>
    </citation>
    <scope>NUCLEOTIDE SEQUENCE [LARGE SCALE GENOMIC DNA]</scope>
    <source>
        <strain evidence="2 3">NCTC11801</strain>
    </source>
</reference>
<accession>A0A379FR03</accession>
<name>A0A379FR03_PRORE</name>
<dbReference type="AlphaFoldDB" id="A0A379FR03"/>